<accession>A0A5A9P4U3</accession>
<reference evidence="1 2" key="1">
    <citation type="journal article" date="2019" name="Mol. Ecol. Resour.">
        <title>Chromosome-level genome assembly of Triplophysa tibetana, a fish adapted to the harsh high-altitude environment of the Tibetan Plateau.</title>
        <authorList>
            <person name="Yang X."/>
            <person name="Liu H."/>
            <person name="Ma Z."/>
            <person name="Zou Y."/>
            <person name="Zou M."/>
            <person name="Mao Y."/>
            <person name="Li X."/>
            <person name="Wang H."/>
            <person name="Chen T."/>
            <person name="Wang W."/>
            <person name="Yang R."/>
        </authorList>
    </citation>
    <scope>NUCLEOTIDE SEQUENCE [LARGE SCALE GENOMIC DNA]</scope>
    <source>
        <strain evidence="1">TTIB1903HZAU</strain>
        <tissue evidence="1">Muscle</tissue>
    </source>
</reference>
<dbReference type="AlphaFoldDB" id="A0A5A9P4U3"/>
<keyword evidence="2" id="KW-1185">Reference proteome</keyword>
<gene>
    <name evidence="1" type="ORF">E1301_Tti024201</name>
</gene>
<proteinExistence type="predicted"/>
<protein>
    <submittedName>
        <fullName evidence="1">Uncharacterized protein</fullName>
    </submittedName>
</protein>
<sequence>MLAQPYLWPTLAYLPERDLSAFLSPPISPSGLFREGLCAFQAQFEDSKKQAETLRGSMPQRFNAPGPSTANVGLNVSLPGATDQKTSISSSTETLSLGNAENMCTA</sequence>
<name>A0A5A9P4U3_9TELE</name>
<organism evidence="1 2">
    <name type="scientific">Triplophysa tibetana</name>
    <dbReference type="NCBI Taxonomy" id="1572043"/>
    <lineage>
        <taxon>Eukaryota</taxon>
        <taxon>Metazoa</taxon>
        <taxon>Chordata</taxon>
        <taxon>Craniata</taxon>
        <taxon>Vertebrata</taxon>
        <taxon>Euteleostomi</taxon>
        <taxon>Actinopterygii</taxon>
        <taxon>Neopterygii</taxon>
        <taxon>Teleostei</taxon>
        <taxon>Ostariophysi</taxon>
        <taxon>Cypriniformes</taxon>
        <taxon>Nemacheilidae</taxon>
        <taxon>Triplophysa</taxon>
    </lineage>
</organism>
<evidence type="ECO:0000313" key="1">
    <source>
        <dbReference type="EMBL" id="KAA0716191.1"/>
    </source>
</evidence>
<evidence type="ECO:0000313" key="2">
    <source>
        <dbReference type="Proteomes" id="UP000324632"/>
    </source>
</evidence>
<dbReference type="Proteomes" id="UP000324632">
    <property type="component" value="Chromosome 10"/>
</dbReference>
<dbReference type="EMBL" id="SOYY01000010">
    <property type="protein sequence ID" value="KAA0716191.1"/>
    <property type="molecule type" value="Genomic_DNA"/>
</dbReference>
<comment type="caution">
    <text evidence="1">The sequence shown here is derived from an EMBL/GenBank/DDBJ whole genome shotgun (WGS) entry which is preliminary data.</text>
</comment>